<dbReference type="Pfam" id="PF09546">
    <property type="entry name" value="Spore_III_AE"/>
    <property type="match status" value="1"/>
</dbReference>
<dbReference type="NCBIfam" id="TIGR02829">
    <property type="entry name" value="spore_III_AE"/>
    <property type="match status" value="1"/>
</dbReference>
<keyword evidence="3" id="KW-1185">Reference proteome</keyword>
<protein>
    <submittedName>
        <fullName evidence="2">Stage III sporulation protein AE</fullName>
    </submittedName>
</protein>
<organism evidence="2 3">
    <name type="scientific">Lentihominibacter hominis</name>
    <dbReference type="NCBI Taxonomy" id="2763645"/>
    <lineage>
        <taxon>Bacteria</taxon>
        <taxon>Bacillati</taxon>
        <taxon>Bacillota</taxon>
        <taxon>Clostridia</taxon>
        <taxon>Peptostreptococcales</taxon>
        <taxon>Anaerovoracaceae</taxon>
        <taxon>Lentihominibacter</taxon>
    </lineage>
</organism>
<feature type="transmembrane region" description="Helical" evidence="1">
    <location>
        <begin position="173"/>
        <end position="194"/>
    </location>
</feature>
<dbReference type="RefSeq" id="WP_187525547.1">
    <property type="nucleotide sequence ID" value="NZ_JACRTA010000003.1"/>
</dbReference>
<keyword evidence="1" id="KW-0812">Transmembrane</keyword>
<proteinExistence type="predicted"/>
<evidence type="ECO:0000256" key="1">
    <source>
        <dbReference type="SAM" id="Phobius"/>
    </source>
</evidence>
<dbReference type="EMBL" id="JACRTA010000003">
    <property type="protein sequence ID" value="MBC8568932.1"/>
    <property type="molecule type" value="Genomic_DNA"/>
</dbReference>
<feature type="transmembrane region" description="Helical" evidence="1">
    <location>
        <begin position="282"/>
        <end position="309"/>
    </location>
</feature>
<accession>A0A926EBW4</accession>
<feature type="transmembrane region" description="Helical" evidence="1">
    <location>
        <begin position="330"/>
        <end position="354"/>
    </location>
</feature>
<keyword evidence="1" id="KW-1133">Transmembrane helix</keyword>
<dbReference type="Proteomes" id="UP000610862">
    <property type="component" value="Unassembled WGS sequence"/>
</dbReference>
<dbReference type="AlphaFoldDB" id="A0A926EBW4"/>
<name>A0A926EBW4_9FIRM</name>
<feature type="transmembrane region" description="Helical" evidence="1">
    <location>
        <begin position="214"/>
        <end position="234"/>
    </location>
</feature>
<sequence length="364" mass="38895">MDYETIIEEQLNSMDLSGLESIMSEASKQGGIFEDMTVSQIINNLINGDAIFDSDKIIDNLINLFLLEVKASVFLGCEILAICIVVGLLTNFSNTFGSKTVSSLGTMICSVVIIALCIGNFYQTYEYCQDAMNTMTSSMEILLPIMIPLLISMGGISSGSIMDPVMIGSVTGFNFIMQHIILPLVFLSAVFVMINSITEKDYVKKLSGFIRKGAIFLTGLLITIFTGITAIQGIVTKSADGILINTARFSIDNFVPIVGGFAADSLDMVISCIGLIKNSVGLIGIIIIISLLILPVIKILSIAFIYKIIAIAAEPIATKNISDSLSEIGSAAITMTVVLATGAFMFLIFITIIMGMGGGGTWTS</sequence>
<feature type="transmembrane region" description="Helical" evidence="1">
    <location>
        <begin position="254"/>
        <end position="276"/>
    </location>
</feature>
<feature type="transmembrane region" description="Helical" evidence="1">
    <location>
        <begin position="71"/>
        <end position="89"/>
    </location>
</feature>
<keyword evidence="1" id="KW-0472">Membrane</keyword>
<dbReference type="InterPro" id="IPR014194">
    <property type="entry name" value="Spore_III_AE"/>
</dbReference>
<evidence type="ECO:0000313" key="2">
    <source>
        <dbReference type="EMBL" id="MBC8568932.1"/>
    </source>
</evidence>
<evidence type="ECO:0000313" key="3">
    <source>
        <dbReference type="Proteomes" id="UP000610862"/>
    </source>
</evidence>
<feature type="transmembrane region" description="Helical" evidence="1">
    <location>
        <begin position="101"/>
        <end position="121"/>
    </location>
</feature>
<gene>
    <name evidence="2" type="primary">spoIIIAE</name>
    <name evidence="2" type="ORF">H8692_09205</name>
</gene>
<feature type="transmembrane region" description="Helical" evidence="1">
    <location>
        <begin position="141"/>
        <end position="161"/>
    </location>
</feature>
<reference evidence="2" key="1">
    <citation type="submission" date="2020-08" db="EMBL/GenBank/DDBJ databases">
        <title>Genome public.</title>
        <authorList>
            <person name="Liu C."/>
            <person name="Sun Q."/>
        </authorList>
    </citation>
    <scope>NUCLEOTIDE SEQUENCE</scope>
    <source>
        <strain evidence="2">NSJ-24</strain>
    </source>
</reference>
<comment type="caution">
    <text evidence="2">The sequence shown here is derived from an EMBL/GenBank/DDBJ whole genome shotgun (WGS) entry which is preliminary data.</text>
</comment>